<dbReference type="AlphaFoldDB" id="A0A8H5BUX7"/>
<protein>
    <submittedName>
        <fullName evidence="1">Uncharacterized protein</fullName>
    </submittedName>
</protein>
<dbReference type="EMBL" id="JAACJK010000117">
    <property type="protein sequence ID" value="KAF5330034.1"/>
    <property type="molecule type" value="Genomic_DNA"/>
</dbReference>
<proteinExistence type="predicted"/>
<evidence type="ECO:0000313" key="2">
    <source>
        <dbReference type="Proteomes" id="UP000541558"/>
    </source>
</evidence>
<accession>A0A8H5BUX7</accession>
<organism evidence="1 2">
    <name type="scientific">Ephemerocybe angulata</name>
    <dbReference type="NCBI Taxonomy" id="980116"/>
    <lineage>
        <taxon>Eukaryota</taxon>
        <taxon>Fungi</taxon>
        <taxon>Dikarya</taxon>
        <taxon>Basidiomycota</taxon>
        <taxon>Agaricomycotina</taxon>
        <taxon>Agaricomycetes</taxon>
        <taxon>Agaricomycetidae</taxon>
        <taxon>Agaricales</taxon>
        <taxon>Agaricineae</taxon>
        <taxon>Psathyrellaceae</taxon>
        <taxon>Ephemerocybe</taxon>
    </lineage>
</organism>
<name>A0A8H5BUX7_9AGAR</name>
<evidence type="ECO:0000313" key="1">
    <source>
        <dbReference type="EMBL" id="KAF5330034.1"/>
    </source>
</evidence>
<sequence length="77" mass="8711">MVEAALPLLQQGVPTAYFPSSDLCDLKSKFGPNNIVINYFVNNNPDAFKNAFFDFKALRVYKPSRLHGRHHNAPTVF</sequence>
<comment type="caution">
    <text evidence="1">The sequence shown here is derived from an EMBL/GenBank/DDBJ whole genome shotgun (WGS) entry which is preliminary data.</text>
</comment>
<gene>
    <name evidence="1" type="ORF">D9611_010459</name>
</gene>
<keyword evidence="2" id="KW-1185">Reference proteome</keyword>
<reference evidence="1 2" key="1">
    <citation type="journal article" date="2020" name="ISME J.">
        <title>Uncovering the hidden diversity of litter-decomposition mechanisms in mushroom-forming fungi.</title>
        <authorList>
            <person name="Floudas D."/>
            <person name="Bentzer J."/>
            <person name="Ahren D."/>
            <person name="Johansson T."/>
            <person name="Persson P."/>
            <person name="Tunlid A."/>
        </authorList>
    </citation>
    <scope>NUCLEOTIDE SEQUENCE [LARGE SCALE GENOMIC DNA]</scope>
    <source>
        <strain evidence="1 2">CBS 175.51</strain>
    </source>
</reference>
<dbReference type="Proteomes" id="UP000541558">
    <property type="component" value="Unassembled WGS sequence"/>
</dbReference>